<keyword evidence="2" id="KW-1185">Reference proteome</keyword>
<sequence>MIRNPLREKQSRVYKKVKRMYKKLKKHMRLQYKKPAYACNLIRRAEDKLNTDTLASRRDITSLQGMTTTITAVREAGENVTIRAVLPRLIDTVFTFNLAFLTVTEAAAAPQRCLLLTRKHQNKPLIISQE</sequence>
<gene>
    <name evidence="1" type="ORF">BDCG_17093</name>
</gene>
<name>A0ABX2VWB5_AJEDR</name>
<evidence type="ECO:0000313" key="2">
    <source>
        <dbReference type="Proteomes" id="UP000002039"/>
    </source>
</evidence>
<protein>
    <submittedName>
        <fullName evidence="1">Uncharacterized protein</fullName>
    </submittedName>
</protein>
<organism evidence="1 2">
    <name type="scientific">Ajellomyces dermatitidis (strain ER-3 / ATCC MYA-2586)</name>
    <name type="common">Blastomyces dermatitidis</name>
    <dbReference type="NCBI Taxonomy" id="559297"/>
    <lineage>
        <taxon>Eukaryota</taxon>
        <taxon>Fungi</taxon>
        <taxon>Dikarya</taxon>
        <taxon>Ascomycota</taxon>
        <taxon>Pezizomycotina</taxon>
        <taxon>Eurotiomycetes</taxon>
        <taxon>Eurotiomycetidae</taxon>
        <taxon>Onygenales</taxon>
        <taxon>Ajellomycetaceae</taxon>
        <taxon>Blastomyces</taxon>
    </lineage>
</organism>
<dbReference type="Proteomes" id="UP000002039">
    <property type="component" value="Unassembled WGS sequence"/>
</dbReference>
<proteinExistence type="predicted"/>
<dbReference type="GeneID" id="69031985"/>
<evidence type="ECO:0000313" key="1">
    <source>
        <dbReference type="EMBL" id="OAT01448.1"/>
    </source>
</evidence>
<dbReference type="EMBL" id="EQ999977">
    <property type="protein sequence ID" value="OAT01448.1"/>
    <property type="molecule type" value="Genomic_DNA"/>
</dbReference>
<dbReference type="RefSeq" id="XP_045281175.1">
    <property type="nucleotide sequence ID" value="XM_045426251.1"/>
</dbReference>
<accession>A0ABX2VWB5</accession>
<reference evidence="2" key="1">
    <citation type="journal article" date="2015" name="PLoS Genet.">
        <title>The dynamic genome and transcriptome of the human fungal pathogen Blastomyces and close relative Emmonsia.</title>
        <authorList>
            <person name="Munoz J.F."/>
            <person name="Gauthier G.M."/>
            <person name="Desjardins C.A."/>
            <person name="Gallo J.E."/>
            <person name="Holder J."/>
            <person name="Sullivan T.D."/>
            <person name="Marty A.J."/>
            <person name="Carmen J.C."/>
            <person name="Chen Z."/>
            <person name="Ding L."/>
            <person name="Gujja S."/>
            <person name="Magrini V."/>
            <person name="Misas E."/>
            <person name="Mitreva M."/>
            <person name="Priest M."/>
            <person name="Saif S."/>
            <person name="Whiston E.A."/>
            <person name="Young S."/>
            <person name="Zeng Q."/>
            <person name="Goldman W.E."/>
            <person name="Mardis E.R."/>
            <person name="Taylor J.W."/>
            <person name="McEwen J.G."/>
            <person name="Clay O.K."/>
            <person name="Klein B.S."/>
            <person name="Cuomo C.A."/>
        </authorList>
    </citation>
    <scope>NUCLEOTIDE SEQUENCE [LARGE SCALE GENOMIC DNA]</scope>
    <source>
        <strain evidence="2">ER-3 / ATCC MYA-2586</strain>
    </source>
</reference>